<protein>
    <recommendedName>
        <fullName evidence="2">Zinc-binding domain-containing protein</fullName>
    </recommendedName>
</protein>
<gene>
    <name evidence="1" type="ORF">S01H1_18928</name>
</gene>
<dbReference type="AlphaFoldDB" id="X0UQ08"/>
<evidence type="ECO:0008006" key="2">
    <source>
        <dbReference type="Google" id="ProtNLM"/>
    </source>
</evidence>
<dbReference type="EMBL" id="BARS01010171">
    <property type="protein sequence ID" value="GAF90555.1"/>
    <property type="molecule type" value="Genomic_DNA"/>
</dbReference>
<sequence length="61" mass="7171">MKNEIPKTEEKYIGKGIPCHTCNHVYTLDIDSIAYFIYLKLWKEIKERKKIPTSICGHCND</sequence>
<comment type="caution">
    <text evidence="1">The sequence shown here is derived from an EMBL/GenBank/DDBJ whole genome shotgun (WGS) entry which is preliminary data.</text>
</comment>
<proteinExistence type="predicted"/>
<evidence type="ECO:0000313" key="1">
    <source>
        <dbReference type="EMBL" id="GAF90555.1"/>
    </source>
</evidence>
<name>X0UQ08_9ZZZZ</name>
<organism evidence="1">
    <name type="scientific">marine sediment metagenome</name>
    <dbReference type="NCBI Taxonomy" id="412755"/>
    <lineage>
        <taxon>unclassified sequences</taxon>
        <taxon>metagenomes</taxon>
        <taxon>ecological metagenomes</taxon>
    </lineage>
</organism>
<reference evidence="1" key="1">
    <citation type="journal article" date="2014" name="Front. Microbiol.">
        <title>High frequency of phylogenetically diverse reductive dehalogenase-homologous genes in deep subseafloor sedimentary metagenomes.</title>
        <authorList>
            <person name="Kawai M."/>
            <person name="Futagami T."/>
            <person name="Toyoda A."/>
            <person name="Takaki Y."/>
            <person name="Nishi S."/>
            <person name="Hori S."/>
            <person name="Arai W."/>
            <person name="Tsubouchi T."/>
            <person name="Morono Y."/>
            <person name="Uchiyama I."/>
            <person name="Ito T."/>
            <person name="Fujiyama A."/>
            <person name="Inagaki F."/>
            <person name="Takami H."/>
        </authorList>
    </citation>
    <scope>NUCLEOTIDE SEQUENCE</scope>
    <source>
        <strain evidence="1">Expedition CK06-06</strain>
    </source>
</reference>
<accession>X0UQ08</accession>